<evidence type="ECO:0000313" key="3">
    <source>
        <dbReference type="Proteomes" id="UP001165085"/>
    </source>
</evidence>
<dbReference type="EMBL" id="BRXY01000034">
    <property type="protein sequence ID" value="GMH55481.1"/>
    <property type="molecule type" value="Genomic_DNA"/>
</dbReference>
<keyword evidence="3" id="KW-1185">Reference proteome</keyword>
<dbReference type="Proteomes" id="UP001165085">
    <property type="component" value="Unassembled WGS sequence"/>
</dbReference>
<sequence length="317" mass="33792">MPGSPKPKPPKKGSPKQPKGGRSVKESRSVRPAGGKADQKGKDHADEEIDKELALSLSLTVGDALRSFPSPKIERSAREIGTTPSPTTRMQKSKSKKQETDAGLGEAGGRGGDEGVDGGGGEGGEGGEGTDTLPALGAGMGEKERKPTRRSTIRLQQQKLEEDLAKAKEKEKDKVGEIHGSYLNNASDLLLSFSSNELAKRDITEERRKSVTPTTHLQKLAETNSAAKASLSSTIQKAETAGVEIERKDVSLGSPIIDPRGLIREESGLVLGATEEVDQGENEKSSKTTITFSNNLYDHDDEGDNNEETRLPEAVEA</sequence>
<dbReference type="AlphaFoldDB" id="A0A9W6ZP14"/>
<organism evidence="2 3">
    <name type="scientific">Triparma strigata</name>
    <dbReference type="NCBI Taxonomy" id="1606541"/>
    <lineage>
        <taxon>Eukaryota</taxon>
        <taxon>Sar</taxon>
        <taxon>Stramenopiles</taxon>
        <taxon>Ochrophyta</taxon>
        <taxon>Bolidophyceae</taxon>
        <taxon>Parmales</taxon>
        <taxon>Triparmaceae</taxon>
        <taxon>Triparma</taxon>
    </lineage>
</organism>
<feature type="compositionally biased region" description="Polar residues" evidence="1">
    <location>
        <begin position="287"/>
        <end position="296"/>
    </location>
</feature>
<protein>
    <submittedName>
        <fullName evidence="2">Uncharacterized protein</fullName>
    </submittedName>
</protein>
<feature type="region of interest" description="Disordered" evidence="1">
    <location>
        <begin position="1"/>
        <end position="156"/>
    </location>
</feature>
<gene>
    <name evidence="2" type="ORF">TrST_g6450</name>
</gene>
<comment type="caution">
    <text evidence="2">The sequence shown here is derived from an EMBL/GenBank/DDBJ whole genome shotgun (WGS) entry which is preliminary data.</text>
</comment>
<dbReference type="OrthoDB" id="10562012at2759"/>
<proteinExistence type="predicted"/>
<feature type="compositionally biased region" description="Basic and acidic residues" evidence="1">
    <location>
        <begin position="307"/>
        <end position="317"/>
    </location>
</feature>
<accession>A0A9W6ZP14</accession>
<name>A0A9W6ZP14_9STRA</name>
<evidence type="ECO:0000313" key="2">
    <source>
        <dbReference type="EMBL" id="GMH55481.1"/>
    </source>
</evidence>
<reference evidence="3" key="1">
    <citation type="journal article" date="2023" name="Commun. Biol.">
        <title>Genome analysis of Parmales, the sister group of diatoms, reveals the evolutionary specialization of diatoms from phago-mixotrophs to photoautotrophs.</title>
        <authorList>
            <person name="Ban H."/>
            <person name="Sato S."/>
            <person name="Yoshikawa S."/>
            <person name="Yamada K."/>
            <person name="Nakamura Y."/>
            <person name="Ichinomiya M."/>
            <person name="Sato N."/>
            <person name="Blanc-Mathieu R."/>
            <person name="Endo H."/>
            <person name="Kuwata A."/>
            <person name="Ogata H."/>
        </authorList>
    </citation>
    <scope>NUCLEOTIDE SEQUENCE [LARGE SCALE GENOMIC DNA]</scope>
    <source>
        <strain evidence="3">NIES 3701</strain>
    </source>
</reference>
<feature type="region of interest" description="Disordered" evidence="1">
    <location>
        <begin position="274"/>
        <end position="317"/>
    </location>
</feature>
<feature type="compositionally biased region" description="Gly residues" evidence="1">
    <location>
        <begin position="117"/>
        <end position="129"/>
    </location>
</feature>
<evidence type="ECO:0000256" key="1">
    <source>
        <dbReference type="SAM" id="MobiDB-lite"/>
    </source>
</evidence>